<dbReference type="PROSITE" id="PS51089">
    <property type="entry name" value="HP"/>
    <property type="match status" value="1"/>
</dbReference>
<dbReference type="GO" id="GO:0005737">
    <property type="term" value="C:cytoplasm"/>
    <property type="evidence" value="ECO:0007669"/>
    <property type="project" value="TreeGrafter"/>
</dbReference>
<keyword evidence="4" id="KW-0963">Cytoplasm</keyword>
<dbReference type="Ensembl" id="ENSXMAT00000005519.2">
    <property type="protein sequence ID" value="ENSXMAP00000005513.2"/>
    <property type="gene ID" value="ENSXMAG00000005488.2"/>
</dbReference>
<accession>M3ZTH0</accession>
<dbReference type="CDD" id="cd11280">
    <property type="entry name" value="gelsolin_like"/>
    <property type="match status" value="1"/>
</dbReference>
<keyword evidence="5" id="KW-0677">Repeat</keyword>
<dbReference type="OMA" id="HPRAFNA"/>
<evidence type="ECO:0000256" key="2">
    <source>
        <dbReference type="ARBA" id="ARBA00004245"/>
    </source>
</evidence>
<dbReference type="InParanoid" id="M3ZTH0"/>
<evidence type="ECO:0000256" key="7">
    <source>
        <dbReference type="ARBA" id="ARBA00023203"/>
    </source>
</evidence>
<dbReference type="GO" id="GO:0008154">
    <property type="term" value="P:actin polymerization or depolymerization"/>
    <property type="evidence" value="ECO:0007669"/>
    <property type="project" value="TreeGrafter"/>
</dbReference>
<evidence type="ECO:0000256" key="1">
    <source>
        <dbReference type="ARBA" id="ARBA00004170"/>
    </source>
</evidence>
<evidence type="ECO:0000256" key="4">
    <source>
        <dbReference type="ARBA" id="ARBA00022490"/>
    </source>
</evidence>
<dbReference type="SUPFAM" id="SSF55753">
    <property type="entry name" value="Actin depolymerizing proteins"/>
    <property type="match status" value="5"/>
</dbReference>
<dbReference type="GO" id="GO:0015629">
    <property type="term" value="C:actin cytoskeleton"/>
    <property type="evidence" value="ECO:0007669"/>
    <property type="project" value="TreeGrafter"/>
</dbReference>
<feature type="region of interest" description="Disordered" evidence="9">
    <location>
        <begin position="116"/>
        <end position="142"/>
    </location>
</feature>
<evidence type="ECO:0000256" key="3">
    <source>
        <dbReference type="ARBA" id="ARBA00008418"/>
    </source>
</evidence>
<evidence type="ECO:0000256" key="6">
    <source>
        <dbReference type="ARBA" id="ARBA00023136"/>
    </source>
</evidence>
<dbReference type="InterPro" id="IPR036886">
    <property type="entry name" value="Villin_headpiece_dom_sf"/>
</dbReference>
<dbReference type="Pfam" id="PF02209">
    <property type="entry name" value="VHP"/>
    <property type="match status" value="1"/>
</dbReference>
<dbReference type="Gene3D" id="1.10.950.10">
    <property type="entry name" value="Villin headpiece domain"/>
    <property type="match status" value="1"/>
</dbReference>
<dbReference type="CDD" id="cd11293">
    <property type="entry name" value="gelsolin_S4_like"/>
    <property type="match status" value="1"/>
</dbReference>
<comment type="similarity">
    <text evidence="3">Belongs to the villin/gelsolin family.</text>
</comment>
<name>M3ZTH0_XIPMA</name>
<dbReference type="Pfam" id="PF00626">
    <property type="entry name" value="Gelsolin"/>
    <property type="match status" value="1"/>
</dbReference>
<reference evidence="11" key="3">
    <citation type="submission" date="2025-08" db="UniProtKB">
        <authorList>
            <consortium name="Ensembl"/>
        </authorList>
    </citation>
    <scope>IDENTIFICATION</scope>
    <source>
        <strain evidence="11">JP 163 A</strain>
    </source>
</reference>
<dbReference type="GO" id="GO:0051015">
    <property type="term" value="F:actin filament binding"/>
    <property type="evidence" value="ECO:0007669"/>
    <property type="project" value="InterPro"/>
</dbReference>
<feature type="compositionally biased region" description="Basic and acidic residues" evidence="9">
    <location>
        <begin position="313"/>
        <end position="326"/>
    </location>
</feature>
<dbReference type="SMART" id="SM00262">
    <property type="entry name" value="GEL"/>
    <property type="match status" value="4"/>
</dbReference>
<organism evidence="11 12">
    <name type="scientific">Xiphophorus maculatus</name>
    <name type="common">Southern platyfish</name>
    <name type="synonym">Platypoecilus maculatus</name>
    <dbReference type="NCBI Taxonomy" id="8083"/>
    <lineage>
        <taxon>Eukaryota</taxon>
        <taxon>Metazoa</taxon>
        <taxon>Chordata</taxon>
        <taxon>Craniata</taxon>
        <taxon>Vertebrata</taxon>
        <taxon>Euteleostomi</taxon>
        <taxon>Actinopterygii</taxon>
        <taxon>Neopterygii</taxon>
        <taxon>Teleostei</taxon>
        <taxon>Neoteleostei</taxon>
        <taxon>Acanthomorphata</taxon>
        <taxon>Ovalentaria</taxon>
        <taxon>Atherinomorphae</taxon>
        <taxon>Cyprinodontiformes</taxon>
        <taxon>Poeciliidae</taxon>
        <taxon>Poeciliinae</taxon>
        <taxon>Xiphophorus</taxon>
    </lineage>
</organism>
<dbReference type="CDD" id="cd11289">
    <property type="entry name" value="gelsolin_S2_like"/>
    <property type="match status" value="1"/>
</dbReference>
<comment type="subcellular location">
    <subcellularLocation>
        <location evidence="2">Cytoplasm</location>
        <location evidence="2">Cytoskeleton</location>
    </subcellularLocation>
    <subcellularLocation>
        <location evidence="1">Membrane</location>
        <topology evidence="1">Peripheral membrane protein</topology>
    </subcellularLocation>
</comment>
<dbReference type="InterPro" id="IPR007123">
    <property type="entry name" value="Gelsolin-like_dom"/>
</dbReference>
<keyword evidence="7" id="KW-0009">Actin-binding</keyword>
<dbReference type="SMART" id="SM00153">
    <property type="entry name" value="VHP"/>
    <property type="match status" value="1"/>
</dbReference>
<dbReference type="Proteomes" id="UP000002852">
    <property type="component" value="Unassembled WGS sequence"/>
</dbReference>
<dbReference type="InterPro" id="IPR007122">
    <property type="entry name" value="Villin/Gelsolin"/>
</dbReference>
<dbReference type="Gene3D" id="3.40.20.10">
    <property type="entry name" value="Severin"/>
    <property type="match status" value="5"/>
</dbReference>
<dbReference type="GO" id="GO:0005546">
    <property type="term" value="F:phosphatidylinositol-4,5-bisphosphate binding"/>
    <property type="evidence" value="ECO:0007669"/>
    <property type="project" value="TreeGrafter"/>
</dbReference>
<feature type="region of interest" description="Disordered" evidence="9">
    <location>
        <begin position="300"/>
        <end position="333"/>
    </location>
</feature>
<feature type="region of interest" description="Disordered" evidence="9">
    <location>
        <begin position="47"/>
        <end position="80"/>
    </location>
</feature>
<dbReference type="InterPro" id="IPR029006">
    <property type="entry name" value="ADF-H/Gelsolin-like_dom_sf"/>
</dbReference>
<sequence>MNRKERIARRLEGIDGEVHQSLLPNLVANRLLEEDMPRYTRASDLCESHAGEPDTQSSMHTEPVHSSLPTTAAPEQESKAARIARYKAERRRQLAERYGISLDQDLDPDYASRYTRIRKESDGSESRKRGEPLRDEGRDANLSVYSGAVVGSPKPGSYATPQRHPDPVYDVAHTRVDSFSERERLMNLENQRRAVPPESTTSYMDVTSSFSARMPAKDPVASLPPSSPKMSRHSSLSSPKHAAFPGDMFIEQQAHSILNFPTFILCASLFRVADDEKLDDRAKLSVAAKRSLFRELEKNIDGGIPKPRSRNAAVDRRLRRTQDRSRTQPVTTEEVVIAATLQASLQQSSAARHRAPASQEARGSKQASVMEGRVETAGQHPEEPDVCTLSLAEKMALFNRLAQPASRVTRTRGDSRQRRANARYQTQPITVGDMEQNGAGALYGATSASSAPRLGATVSSDHAGDIHIASAAVRAEPNPDASDLRMDTERLSDRGNDAMDLKVGKRRLPSPETAVRQVALPQPHTGRERWWEEEEQEEEEEQCWRPRGRDSSESHTFQEREEQRRHPREEGRHADSHRIRAISGGKNNSDFGFSSGLLVALLKKSGEKDWRNRINKKQDVATVAEGEQQAQLWEAEQSFGKKVTASLLTEAEMESQSLEAHMSIQERKQLIEAREEAWKTKGHGAANDSTQFTVAARMVKKGQRVYMYRLLHLTRNAVPDLNLESDVKLEKLESFLGKINSKVPGLPEATVSVTEKKVKEVMTLEDEAFSKFYRHMDEHPGSTNRVEIDDDFDAIFDPEVPKLTSAMVQHKRAMRPNRNVQSSRNPLKKLAAREDIRHEYTEQRLNIGLLESKRMKVEKMNKNSGFSEVALAGLASKENFSSVNLRSVGASEQTSNNSAMPYKKLMLLQVKGRRHVQVRLVEPRASSLNSGDCFLLVTPHHCFVWIGEFANVIEKSKASELANFIQTKRDLGCRADYVQMIDEGAGAHSHAVQEFWKCLGGQSSYQSAGTPDEDELYEAAIVETNCIYRLMGDKLVPDDDFWARMPRCTLLNPKEVLVFDFGSEMYIWHGKEVTLTQRKVAFQLAKHLWNGTFDYTNCDINPLDPGECNPLIPKKGQGRPDWAVFGRLTQHNETTLFKEKFQDWSDSRKTPSPSTTNDDIADHKEQPTSDHPRAFNASLMLSLHQEAVCTILDGFNVGRGYGLVEAEEWRSYEISTLAVEVWHILEFDYSRLPRQSIGQFHDGDTYVVKWKYMVSAAVGKRQNPEQQKTAGAGKEKCCYFFWQGRNSTVNEKGTSALMTVELDEERGAQVQVLQGKEPPCFLQCFKGGMIVHSGKREEEEESSQNDWRLYCVRGEVEVEGHLLEVACHCSSLRSRVSMVLLGVSQALIYLWHGCKSQTHTRKVARVAANRLKEHCPLETGLHSSSGVTIWECDEEAEPAGFWEALGRRDRKAYDCMLHDLGKFNFTPGLYQLSSSSGEFAVVEFLYPARDPEQVNSMPFLQEDLYGASQPALFLVDNHHEVYLWQGWWPQDSESTGSARIRWDSDRKSAMETVLQYCRGKNEKKPPKGYLIYAGLEPLTFTNMFPCWEHREDVSEITEREAEVCNQIILVEDVLARLCKTTYPLAEVLARPLPDGVDPLHLEVYLTDEDFEGAGAHGKRALDMSREEYGALPGWKQVNLKKSKGLF</sequence>
<feature type="region of interest" description="Disordered" evidence="9">
    <location>
        <begin position="214"/>
        <end position="239"/>
    </location>
</feature>
<keyword evidence="6" id="KW-0472">Membrane</keyword>
<feature type="compositionally biased region" description="Basic and acidic residues" evidence="9">
    <location>
        <begin position="1160"/>
        <end position="1171"/>
    </location>
</feature>
<dbReference type="eggNOG" id="KOG0445">
    <property type="taxonomic scope" value="Eukaryota"/>
</dbReference>
<dbReference type="GO" id="GO:0051016">
    <property type="term" value="P:barbed-end actin filament capping"/>
    <property type="evidence" value="ECO:0007669"/>
    <property type="project" value="TreeGrafter"/>
</dbReference>
<dbReference type="PANTHER" id="PTHR11977">
    <property type="entry name" value="VILLIN"/>
    <property type="match status" value="1"/>
</dbReference>
<dbReference type="HOGENOM" id="CLU_001547_1_0_1"/>
<feature type="region of interest" description="Disordered" evidence="9">
    <location>
        <begin position="1143"/>
        <end position="1171"/>
    </location>
</feature>
<dbReference type="FunFam" id="1.10.950.10:FF:000003">
    <property type="entry name" value="supervillin isoform X2"/>
    <property type="match status" value="1"/>
</dbReference>
<evidence type="ECO:0000259" key="10">
    <source>
        <dbReference type="PROSITE" id="PS51089"/>
    </source>
</evidence>
<keyword evidence="12" id="KW-1185">Reference proteome</keyword>
<reference evidence="11" key="4">
    <citation type="submission" date="2025-09" db="UniProtKB">
        <authorList>
            <consortium name="Ensembl"/>
        </authorList>
    </citation>
    <scope>IDENTIFICATION</scope>
    <source>
        <strain evidence="11">JP 163 A</strain>
    </source>
</reference>
<feature type="compositionally biased region" description="Basic and acidic residues" evidence="9">
    <location>
        <begin position="117"/>
        <end position="139"/>
    </location>
</feature>
<reference evidence="12" key="1">
    <citation type="submission" date="2012-01" db="EMBL/GenBank/DDBJ databases">
        <authorList>
            <person name="Walter R."/>
            <person name="Schartl M."/>
            <person name="Warren W."/>
        </authorList>
    </citation>
    <scope>NUCLEOTIDE SEQUENCE [LARGE SCALE GENOMIC DNA]</scope>
    <source>
        <strain evidence="12">JP 163 A</strain>
    </source>
</reference>
<feature type="compositionally biased region" description="Acidic residues" evidence="9">
    <location>
        <begin position="531"/>
        <end position="541"/>
    </location>
</feature>
<reference evidence="12" key="2">
    <citation type="journal article" date="2013" name="Nat. Genet.">
        <title>The genome of the platyfish, Xiphophorus maculatus, provides insights into evolutionary adaptation and several complex traits.</title>
        <authorList>
            <person name="Schartl M."/>
            <person name="Walter R.B."/>
            <person name="Shen Y."/>
            <person name="Garcia T."/>
            <person name="Catchen J."/>
            <person name="Amores A."/>
            <person name="Braasch I."/>
            <person name="Chalopin D."/>
            <person name="Volff J.N."/>
            <person name="Lesch K.P."/>
            <person name="Bisazza A."/>
            <person name="Minx P."/>
            <person name="Hillier L."/>
            <person name="Wilson R.K."/>
            <person name="Fuerstenberg S."/>
            <person name="Boore J."/>
            <person name="Searle S."/>
            <person name="Postlethwait J.H."/>
            <person name="Warren W.C."/>
        </authorList>
    </citation>
    <scope>NUCLEOTIDE SEQUENCE [LARGE SCALE GENOMIC DNA]</scope>
    <source>
        <strain evidence="12">JP 163 A</strain>
    </source>
</reference>
<evidence type="ECO:0000256" key="8">
    <source>
        <dbReference type="ARBA" id="ARBA00023212"/>
    </source>
</evidence>
<evidence type="ECO:0000256" key="9">
    <source>
        <dbReference type="SAM" id="MobiDB-lite"/>
    </source>
</evidence>
<dbReference type="PANTHER" id="PTHR11977:SF86">
    <property type="entry name" value="SUPERVILLIN ISOFORM X1"/>
    <property type="match status" value="1"/>
</dbReference>
<evidence type="ECO:0000256" key="5">
    <source>
        <dbReference type="ARBA" id="ARBA00022737"/>
    </source>
</evidence>
<dbReference type="GO" id="GO:0016020">
    <property type="term" value="C:membrane"/>
    <property type="evidence" value="ECO:0007669"/>
    <property type="project" value="UniProtKB-SubCell"/>
</dbReference>
<feature type="domain" description="HP" evidence="10">
    <location>
        <begin position="1616"/>
        <end position="1686"/>
    </location>
</feature>
<dbReference type="STRING" id="8083.ENSXMAP00000005513"/>
<dbReference type="GeneTree" id="ENSGT00940000154653"/>
<keyword evidence="8" id="KW-0206">Cytoskeleton</keyword>
<evidence type="ECO:0000313" key="11">
    <source>
        <dbReference type="Ensembl" id="ENSXMAP00000005513.2"/>
    </source>
</evidence>
<protein>
    <submittedName>
        <fullName evidence="11">Supervillin a</fullName>
    </submittedName>
</protein>
<feature type="compositionally biased region" description="Basic and acidic residues" evidence="9">
    <location>
        <begin position="542"/>
        <end position="576"/>
    </location>
</feature>
<evidence type="ECO:0000313" key="12">
    <source>
        <dbReference type="Proteomes" id="UP000002852"/>
    </source>
</evidence>
<feature type="region of interest" description="Disordered" evidence="9">
    <location>
        <begin position="347"/>
        <end position="383"/>
    </location>
</feature>
<feature type="region of interest" description="Disordered" evidence="9">
    <location>
        <begin position="476"/>
        <end position="576"/>
    </location>
</feature>
<proteinExistence type="inferred from homology"/>
<dbReference type="InterPro" id="IPR003128">
    <property type="entry name" value="Villin_headpiece"/>
</dbReference>
<dbReference type="SUPFAM" id="SSF47050">
    <property type="entry name" value="VHP, Villin headpiece domain"/>
    <property type="match status" value="1"/>
</dbReference>
<dbReference type="GO" id="GO:0051014">
    <property type="term" value="P:actin filament severing"/>
    <property type="evidence" value="ECO:0007669"/>
    <property type="project" value="TreeGrafter"/>
</dbReference>
<feature type="compositionally biased region" description="Basic and acidic residues" evidence="9">
    <location>
        <begin position="482"/>
        <end position="503"/>
    </location>
</feature>
<dbReference type="CDD" id="cd11288">
    <property type="entry name" value="gelsolin_S5_like"/>
    <property type="match status" value="1"/>
</dbReference>